<evidence type="ECO:0000256" key="1">
    <source>
        <dbReference type="SAM" id="Phobius"/>
    </source>
</evidence>
<dbReference type="Proteomes" id="UP001596233">
    <property type="component" value="Unassembled WGS sequence"/>
</dbReference>
<gene>
    <name evidence="2" type="ORF">ACFP56_10580</name>
</gene>
<keyword evidence="1" id="KW-1133">Transmembrane helix</keyword>
<organism evidence="2 3">
    <name type="scientific">Paenibacillus septentrionalis</name>
    <dbReference type="NCBI Taxonomy" id="429342"/>
    <lineage>
        <taxon>Bacteria</taxon>
        <taxon>Bacillati</taxon>
        <taxon>Bacillota</taxon>
        <taxon>Bacilli</taxon>
        <taxon>Bacillales</taxon>
        <taxon>Paenibacillaceae</taxon>
        <taxon>Paenibacillus</taxon>
    </lineage>
</organism>
<keyword evidence="3" id="KW-1185">Reference proteome</keyword>
<sequence length="74" mass="8527">MNWWIAFSILLVALGLVLIFNGLRKKSMLSMFFGITSLLVPIFYSLEWLKPFVPFIPLVSMGIAYPMKKRLTTD</sequence>
<reference evidence="3" key="1">
    <citation type="journal article" date="2019" name="Int. J. Syst. Evol. Microbiol.">
        <title>The Global Catalogue of Microorganisms (GCM) 10K type strain sequencing project: providing services to taxonomists for standard genome sequencing and annotation.</title>
        <authorList>
            <consortium name="The Broad Institute Genomics Platform"/>
            <consortium name="The Broad Institute Genome Sequencing Center for Infectious Disease"/>
            <person name="Wu L."/>
            <person name="Ma J."/>
        </authorList>
    </citation>
    <scope>NUCLEOTIDE SEQUENCE [LARGE SCALE GENOMIC DNA]</scope>
    <source>
        <strain evidence="3">PCU 280</strain>
    </source>
</reference>
<evidence type="ECO:0000313" key="3">
    <source>
        <dbReference type="Proteomes" id="UP001596233"/>
    </source>
</evidence>
<name>A0ABW1V5N6_9BACL</name>
<accession>A0ABW1V5N6</accession>
<feature type="transmembrane region" description="Helical" evidence="1">
    <location>
        <begin position="28"/>
        <end position="46"/>
    </location>
</feature>
<protein>
    <submittedName>
        <fullName evidence="2">Uncharacterized protein</fullName>
    </submittedName>
</protein>
<feature type="transmembrane region" description="Helical" evidence="1">
    <location>
        <begin position="6"/>
        <end position="23"/>
    </location>
</feature>
<keyword evidence="1" id="KW-0812">Transmembrane</keyword>
<dbReference type="EMBL" id="JBHSTE010000003">
    <property type="protein sequence ID" value="MFC6333070.1"/>
    <property type="molecule type" value="Genomic_DNA"/>
</dbReference>
<comment type="caution">
    <text evidence="2">The sequence shown here is derived from an EMBL/GenBank/DDBJ whole genome shotgun (WGS) entry which is preliminary data.</text>
</comment>
<dbReference type="RefSeq" id="WP_379234144.1">
    <property type="nucleotide sequence ID" value="NZ_JBHSTE010000003.1"/>
</dbReference>
<keyword evidence="1" id="KW-0472">Membrane</keyword>
<evidence type="ECO:0000313" key="2">
    <source>
        <dbReference type="EMBL" id="MFC6333070.1"/>
    </source>
</evidence>
<proteinExistence type="predicted"/>